<protein>
    <recommendedName>
        <fullName evidence="4 8">ATP phosphoribosyltransferase regulatory subunit</fullName>
    </recommendedName>
</protein>
<comment type="caution">
    <text evidence="10">The sequence shown here is derived from an EMBL/GenBank/DDBJ whole genome shotgun (WGS) entry which is preliminary data.</text>
</comment>
<dbReference type="NCBIfam" id="NF008935">
    <property type="entry name" value="PRK12292.1-1"/>
    <property type="match status" value="1"/>
</dbReference>
<comment type="subcellular location">
    <subcellularLocation>
        <location evidence="1 8">Cytoplasm</location>
    </subcellularLocation>
</comment>
<comment type="similarity">
    <text evidence="3 8">Belongs to the class-II aminoacyl-tRNA synthetase family. HisZ subfamily.</text>
</comment>
<dbReference type="PIRSF" id="PIRSF001549">
    <property type="entry name" value="His-tRNA_synth"/>
    <property type="match status" value="1"/>
</dbReference>
<evidence type="ECO:0000256" key="7">
    <source>
        <dbReference type="ARBA" id="ARBA00025246"/>
    </source>
</evidence>
<dbReference type="InterPro" id="IPR041715">
    <property type="entry name" value="HisRS-like_core"/>
</dbReference>
<dbReference type="GO" id="GO:0016757">
    <property type="term" value="F:glycosyltransferase activity"/>
    <property type="evidence" value="ECO:0007669"/>
    <property type="project" value="UniProtKB-KW"/>
</dbReference>
<dbReference type="EMBL" id="JAYXHS010000002">
    <property type="protein sequence ID" value="MEC5386278.1"/>
    <property type="molecule type" value="Genomic_DNA"/>
</dbReference>
<comment type="pathway">
    <text evidence="2 8">Amino-acid biosynthesis; L-histidine biosynthesis; L-histidine from 5-phospho-alpha-D-ribose 1-diphosphate: step 1/9.</text>
</comment>
<keyword evidence="10" id="KW-0808">Transferase</keyword>
<comment type="miscellaneous">
    <text evidence="8">This function is generally fulfilled by the C-terminal part of HisG, which is missing in some bacteria such as this one.</text>
</comment>
<dbReference type="PANTHER" id="PTHR11476:SF7">
    <property type="entry name" value="HISTIDINE--TRNA LIGASE"/>
    <property type="match status" value="1"/>
</dbReference>
<evidence type="ECO:0000256" key="6">
    <source>
        <dbReference type="ARBA" id="ARBA00023102"/>
    </source>
</evidence>
<evidence type="ECO:0000313" key="10">
    <source>
        <dbReference type="EMBL" id="MEC5386278.1"/>
    </source>
</evidence>
<keyword evidence="8" id="KW-0028">Amino-acid biosynthesis</keyword>
<dbReference type="InterPro" id="IPR004516">
    <property type="entry name" value="HisRS/HisZ"/>
</dbReference>
<evidence type="ECO:0000256" key="2">
    <source>
        <dbReference type="ARBA" id="ARBA00004667"/>
    </source>
</evidence>
<evidence type="ECO:0000256" key="4">
    <source>
        <dbReference type="ARBA" id="ARBA00020397"/>
    </source>
</evidence>
<evidence type="ECO:0000313" key="11">
    <source>
        <dbReference type="Proteomes" id="UP001331561"/>
    </source>
</evidence>
<dbReference type="NCBIfam" id="TIGR00443">
    <property type="entry name" value="hisZ_biosyn_reg"/>
    <property type="match status" value="1"/>
</dbReference>
<keyword evidence="11" id="KW-1185">Reference proteome</keyword>
<dbReference type="InterPro" id="IPR045864">
    <property type="entry name" value="aa-tRNA-synth_II/BPL/LPL"/>
</dbReference>
<keyword evidence="6 8" id="KW-0368">Histidine biosynthesis</keyword>
<dbReference type="PANTHER" id="PTHR11476">
    <property type="entry name" value="HISTIDYL-TRNA SYNTHETASE"/>
    <property type="match status" value="1"/>
</dbReference>
<gene>
    <name evidence="8" type="primary">hisZ</name>
    <name evidence="10" type="ORF">VVD49_11120</name>
</gene>
<evidence type="ECO:0000256" key="1">
    <source>
        <dbReference type="ARBA" id="ARBA00004496"/>
    </source>
</evidence>
<accession>A0ABU6K5G2</accession>
<reference evidence="10 11" key="1">
    <citation type="submission" date="2024-01" db="EMBL/GenBank/DDBJ databases">
        <title>Uliginosibacterium soil sp. nov.</title>
        <authorList>
            <person name="Lv Y."/>
        </authorList>
    </citation>
    <scope>NUCLEOTIDE SEQUENCE [LARGE SCALE GENOMIC DNA]</scope>
    <source>
        <strain evidence="10 11">H3</strain>
    </source>
</reference>
<keyword evidence="10" id="KW-0328">Glycosyltransferase</keyword>
<dbReference type="NCBIfam" id="NF009086">
    <property type="entry name" value="PRK12421.1"/>
    <property type="match status" value="1"/>
</dbReference>
<evidence type="ECO:0000256" key="5">
    <source>
        <dbReference type="ARBA" id="ARBA00022490"/>
    </source>
</evidence>
<sequence length="387" mass="42023">MALPRWALPEYFEDVLPVAAQRMERLRRRLLDDFRLHGYQLVIPPSVEFLDALVSGTGQDMDESTYKLVDRISGRTLGLRADMTPQVTRIDAHLLNRQGVTRLSYCGAVVRTMPRTTTSSREPIQIGAEIYGHEGIEADVEIVRLLARSLTLAGAKTLRIDLGHMGLFRALTAHAGLDAEAEEALYGILQNKDVPALREFVAGRPQIVADSLLPLPGLYGGPDVLVRAMSELPDVPGVRSAISELLHLVKHLGNLPLSFDLADLRGYHYHTGVVFAAYSGTSPAAVALGGRYNEVGKAFGRARPATGFSMDLRDLVALDGEVEQSSGAVLAPAEGDESLAAAIEVQRAAGEIVMLELPGHQGAWREAGCDRQLVLRDGAWRVVPLEE</sequence>
<dbReference type="RefSeq" id="WP_327599250.1">
    <property type="nucleotide sequence ID" value="NZ_JAYXHS010000002.1"/>
</dbReference>
<dbReference type="InterPro" id="IPR004517">
    <property type="entry name" value="HisZ"/>
</dbReference>
<name>A0ABU6K5G2_9RHOO</name>
<proteinExistence type="inferred from homology"/>
<keyword evidence="5 8" id="KW-0963">Cytoplasm</keyword>
<organism evidence="10 11">
    <name type="scientific">Uliginosibacterium silvisoli</name>
    <dbReference type="NCBI Taxonomy" id="3114758"/>
    <lineage>
        <taxon>Bacteria</taxon>
        <taxon>Pseudomonadati</taxon>
        <taxon>Pseudomonadota</taxon>
        <taxon>Betaproteobacteria</taxon>
        <taxon>Rhodocyclales</taxon>
        <taxon>Zoogloeaceae</taxon>
        <taxon>Uliginosibacterium</taxon>
    </lineage>
</organism>
<dbReference type="CDD" id="cd00773">
    <property type="entry name" value="HisRS-like_core"/>
    <property type="match status" value="1"/>
</dbReference>
<feature type="domain" description="Class II Histidinyl-tRNA synthetase (HisRS)-like catalytic core" evidence="9">
    <location>
        <begin position="11"/>
        <end position="315"/>
    </location>
</feature>
<dbReference type="Proteomes" id="UP001331561">
    <property type="component" value="Unassembled WGS sequence"/>
</dbReference>
<evidence type="ECO:0000256" key="3">
    <source>
        <dbReference type="ARBA" id="ARBA00005539"/>
    </source>
</evidence>
<comment type="subunit">
    <text evidence="8">Heteromultimer composed of HisG and HisZ subunits.</text>
</comment>
<dbReference type="SUPFAM" id="SSF55681">
    <property type="entry name" value="Class II aaRS and biotin synthetases"/>
    <property type="match status" value="1"/>
</dbReference>
<dbReference type="Gene3D" id="3.30.930.10">
    <property type="entry name" value="Bira Bifunctional Protein, Domain 2"/>
    <property type="match status" value="1"/>
</dbReference>
<evidence type="ECO:0000256" key="8">
    <source>
        <dbReference type="HAMAP-Rule" id="MF_00125"/>
    </source>
</evidence>
<comment type="function">
    <text evidence="7 8">Required for the first step of histidine biosynthesis. May allow the feedback regulation of ATP phosphoribosyltransferase activity by histidine.</text>
</comment>
<dbReference type="HAMAP" id="MF_00125">
    <property type="entry name" value="HisZ"/>
    <property type="match status" value="1"/>
</dbReference>
<dbReference type="Pfam" id="PF13393">
    <property type="entry name" value="tRNA-synt_His"/>
    <property type="match status" value="1"/>
</dbReference>
<evidence type="ECO:0000259" key="9">
    <source>
        <dbReference type="Pfam" id="PF13393"/>
    </source>
</evidence>